<keyword evidence="2" id="KW-1185">Reference proteome</keyword>
<dbReference type="EMBL" id="JBHTIL010000001">
    <property type="protein sequence ID" value="MFD0926815.1"/>
    <property type="molecule type" value="Genomic_DNA"/>
</dbReference>
<dbReference type="Proteomes" id="UP001597068">
    <property type="component" value="Unassembled WGS sequence"/>
</dbReference>
<protein>
    <submittedName>
        <fullName evidence="1">DUF885 domain-containing protein</fullName>
    </submittedName>
</protein>
<evidence type="ECO:0000313" key="1">
    <source>
        <dbReference type="EMBL" id="MFD0926815.1"/>
    </source>
</evidence>
<name>A0ABW3G8L9_9NOCA</name>
<sequence>MPRDALVTEYLRVGLAFDRLEDGFVDAYTGDPRLRAESVDGPRPDPAHLRDRIRGLRTDIAGSSLPADRRGFLDAHLTAMECSAGHFAGEEIGFVDEVRAYFDVDIALEDPEVYRAAHAELDALLPAGPSLAERYQAHRTSDEIPADRLDECVAAFTSALRDRVRATHPLPDVETVEIEVVSDKPWSGFNYYLGDYRSRVAINGDLTQYMASLPHLIAHEAYPGHHTEHCRKEQILVGGGQEEQTLFLVNTPQCLMAEGLADHALHAAVGDGWGRWAQEIYADLGLRFDGDRAERIGRATGGLLGVRQDAALLLHDRGQDADTVGEYLQRWLLATPARARQMLRFLSSPLWRAYISTYVEGYRLLGDWLDADPHADRLRRFGRLLDEPLTPAQLRAELAA</sequence>
<organism evidence="1 2">
    <name type="scientific">Williamsia deligens</name>
    <dbReference type="NCBI Taxonomy" id="321325"/>
    <lineage>
        <taxon>Bacteria</taxon>
        <taxon>Bacillati</taxon>
        <taxon>Actinomycetota</taxon>
        <taxon>Actinomycetes</taxon>
        <taxon>Mycobacteriales</taxon>
        <taxon>Nocardiaceae</taxon>
        <taxon>Williamsia</taxon>
    </lineage>
</organism>
<gene>
    <name evidence="1" type="ORF">ACFQ04_13830</name>
</gene>
<comment type="caution">
    <text evidence="1">The sequence shown here is derived from an EMBL/GenBank/DDBJ whole genome shotgun (WGS) entry which is preliminary data.</text>
</comment>
<accession>A0ABW3G8L9</accession>
<evidence type="ECO:0000313" key="2">
    <source>
        <dbReference type="Proteomes" id="UP001597068"/>
    </source>
</evidence>
<proteinExistence type="predicted"/>
<reference evidence="2" key="1">
    <citation type="journal article" date="2019" name="Int. J. Syst. Evol. Microbiol.">
        <title>The Global Catalogue of Microorganisms (GCM) 10K type strain sequencing project: providing services to taxonomists for standard genome sequencing and annotation.</title>
        <authorList>
            <consortium name="The Broad Institute Genomics Platform"/>
            <consortium name="The Broad Institute Genome Sequencing Center for Infectious Disease"/>
            <person name="Wu L."/>
            <person name="Ma J."/>
        </authorList>
    </citation>
    <scope>NUCLEOTIDE SEQUENCE [LARGE SCALE GENOMIC DNA]</scope>
    <source>
        <strain evidence="2">CCUG 50873</strain>
    </source>
</reference>
<dbReference type="RefSeq" id="WP_253645343.1">
    <property type="nucleotide sequence ID" value="NZ_BAAAMO010000002.1"/>
</dbReference>